<reference evidence="1 2" key="1">
    <citation type="submission" date="2020-03" db="EMBL/GenBank/DDBJ databases">
        <title>Whole genome shotgun sequence of Phytohabitans houttuyneae NBRC 108639.</title>
        <authorList>
            <person name="Komaki H."/>
            <person name="Tamura T."/>
        </authorList>
    </citation>
    <scope>NUCLEOTIDE SEQUENCE [LARGE SCALE GENOMIC DNA]</scope>
    <source>
        <strain evidence="1 2">NBRC 108639</strain>
    </source>
</reference>
<evidence type="ECO:0000313" key="1">
    <source>
        <dbReference type="EMBL" id="GFJ80091.1"/>
    </source>
</evidence>
<proteinExistence type="predicted"/>
<dbReference type="Proteomes" id="UP000482800">
    <property type="component" value="Unassembled WGS sequence"/>
</dbReference>
<dbReference type="AlphaFoldDB" id="A0A6V8KCD7"/>
<dbReference type="EMBL" id="BLPF01000001">
    <property type="protein sequence ID" value="GFJ80091.1"/>
    <property type="molecule type" value="Genomic_DNA"/>
</dbReference>
<reference evidence="1 2" key="2">
    <citation type="submission" date="2020-03" db="EMBL/GenBank/DDBJ databases">
        <authorList>
            <person name="Ichikawa N."/>
            <person name="Kimura A."/>
            <person name="Kitahashi Y."/>
            <person name="Uohara A."/>
        </authorList>
    </citation>
    <scope>NUCLEOTIDE SEQUENCE [LARGE SCALE GENOMIC DNA]</scope>
    <source>
        <strain evidence="1 2">NBRC 108639</strain>
    </source>
</reference>
<protein>
    <submittedName>
        <fullName evidence="1">Uncharacterized protein</fullName>
    </submittedName>
</protein>
<organism evidence="1 2">
    <name type="scientific">Phytohabitans houttuyneae</name>
    <dbReference type="NCBI Taxonomy" id="1076126"/>
    <lineage>
        <taxon>Bacteria</taxon>
        <taxon>Bacillati</taxon>
        <taxon>Actinomycetota</taxon>
        <taxon>Actinomycetes</taxon>
        <taxon>Micromonosporales</taxon>
        <taxon>Micromonosporaceae</taxon>
    </lineage>
</organism>
<sequence>MSTDRGQGRLRPNVVLTSKREQRGWTSRRKAARELHRIWKANLPAPPDLESLEKALYRHETGRAQVRDEAYRRLYCLAYDASPQELFGYMEHEANSDGETTIRSHKFITAFVGADSVEAVRCRLTPRQAEGQWLDCQVSDYPSPYGECKVYLWSFGAVIFHLVEELSPASLATLSVWRYRSYRENLGWATAEIRRILPAFQSEASYVLSAYWVQQAAWSGDKLDTALRILCMPKVLLDRNADSADALGHAELVERSLLDQGFSHPEMAPFGVKGISIGYASWSGVVYCPLAEQRCLTEEEVVAAELATQALWTYCAHINGEVEHGRDPAMPAEYGWRFLRAMRSRLVNPRPQETGQHRSMRAAILDTSGITNHLSQAIETVREVEEG</sequence>
<gene>
    <name evidence="1" type="ORF">Phou_042710</name>
</gene>
<name>A0A6V8KCD7_9ACTN</name>
<comment type="caution">
    <text evidence="1">The sequence shown here is derived from an EMBL/GenBank/DDBJ whole genome shotgun (WGS) entry which is preliminary data.</text>
</comment>
<evidence type="ECO:0000313" key="2">
    <source>
        <dbReference type="Proteomes" id="UP000482800"/>
    </source>
</evidence>
<keyword evidence="2" id="KW-1185">Reference proteome</keyword>
<accession>A0A6V8KCD7</accession>